<dbReference type="Pfam" id="PF13749">
    <property type="entry name" value="HATPase_c_4"/>
    <property type="match status" value="1"/>
</dbReference>
<dbReference type="PANTHER" id="PTHR30595:SF6">
    <property type="entry name" value="SCHLAFEN ALBA-2 DOMAIN-CONTAINING PROTEIN"/>
    <property type="match status" value="1"/>
</dbReference>
<dbReference type="Gene3D" id="3.30.950.30">
    <property type="entry name" value="Schlafen, AAA domain"/>
    <property type="match status" value="1"/>
</dbReference>
<sequence>MDSLAGRARSALARLNLEGGDRLDVEAKTFSEYSSQALGPSLSALANLPGGGLVLLGVDERKEDSLVGLSPEVAADYARRASDQARKGFTPPVSVRAECVEVLGKTLVAIEVEEAPLSKKPCVWNKSGKAYVRVFDGDEAMSREDEQQFIRRRERPRDDIAPVPGTTIHDLDPDALASFIASVRETTPRLRNTSDIDILRLLNVLTRDGETTVAGLYALGLYPQQFLSHLFLSAAVTDQGLLTEGARSRDRQDLTGSIPDILDEALDWVARVLGATEVVTHDGRGVREYPLPLEAVREVVANALVHRDLSPATAGVPVDLRFTERGLVLTSPGGLWGISLDRLGRGRSAVNEYLYTICRHVSGRHGRVIEALGTGIRATRDALESAGLTPPVFIDDGLRFTVLFPNHALHSDDDLEWLASVFAPLELSPRQREALLLMRRGGPIANSDYRQRFGVDSATARRELMGLVNHGLAVRSGTRRGTRYSLVAQDMNPS</sequence>
<dbReference type="SUPFAM" id="SSF46785">
    <property type="entry name" value="Winged helix' DNA-binding domain"/>
    <property type="match status" value="1"/>
</dbReference>
<dbReference type="Proteomes" id="UP000013015">
    <property type="component" value="Unassembled WGS sequence"/>
</dbReference>
<dbReference type="InterPro" id="IPR038461">
    <property type="entry name" value="Schlafen_AlbA_2_dom_sf"/>
</dbReference>
<organism evidence="2 3">
    <name type="scientific">Schaalia cardiffensis F0333</name>
    <dbReference type="NCBI Taxonomy" id="888050"/>
    <lineage>
        <taxon>Bacteria</taxon>
        <taxon>Bacillati</taxon>
        <taxon>Actinomycetota</taxon>
        <taxon>Actinomycetes</taxon>
        <taxon>Actinomycetales</taxon>
        <taxon>Actinomycetaceae</taxon>
        <taxon>Schaalia</taxon>
    </lineage>
</organism>
<dbReference type="OrthoDB" id="9805115at2"/>
<dbReference type="Pfam" id="PF04326">
    <property type="entry name" value="SLFN_AlbA_2"/>
    <property type="match status" value="1"/>
</dbReference>
<proteinExistence type="predicted"/>
<dbReference type="Gene3D" id="3.30.565.60">
    <property type="match status" value="1"/>
</dbReference>
<evidence type="ECO:0000259" key="1">
    <source>
        <dbReference type="Pfam" id="PF04326"/>
    </source>
</evidence>
<dbReference type="RefSeq" id="WP_005963021.1">
    <property type="nucleotide sequence ID" value="NZ_CP040505.1"/>
</dbReference>
<name>N6XB80_9ACTO</name>
<reference evidence="2 3" key="1">
    <citation type="submission" date="2013-03" db="EMBL/GenBank/DDBJ databases">
        <title>Reference genome for the Human Microbiome Project.</title>
        <authorList>
            <person name="Aqrawi P."/>
            <person name="Ayvaz T."/>
            <person name="Bess C."/>
            <person name="Blankenburg K."/>
            <person name="Coyle M."/>
            <person name="Deng J."/>
            <person name="Forbes L."/>
            <person name="Fowler G."/>
            <person name="Francisco L."/>
            <person name="Fu Q."/>
            <person name="Gibbs R."/>
            <person name="Gross S."/>
            <person name="Gubbala S."/>
            <person name="Hale W."/>
            <person name="Hemphill L."/>
            <person name="Highlander S."/>
            <person name="Hirani K."/>
            <person name="Jackson L."/>
            <person name="Jakkamsetti A."/>
            <person name="Javaid M."/>
            <person name="Jayaseelan J.C."/>
            <person name="Jiang H."/>
            <person name="Joshi V."/>
            <person name="Korchina V."/>
            <person name="Kovar C."/>
            <person name="Lara F."/>
            <person name="Lee S."/>
            <person name="Liu Y."/>
            <person name="Mata R."/>
            <person name="Mathew T."/>
            <person name="Munidasa M."/>
            <person name="Muzny D."/>
            <person name="Nazareth L."/>
            <person name="Ngo R."/>
            <person name="Nguyen L."/>
            <person name="Nguyen N."/>
            <person name="Okwuonu G."/>
            <person name="Ongeri F."/>
            <person name="Palculict T."/>
            <person name="Patil S."/>
            <person name="Petrosino J."/>
            <person name="Pham C."/>
            <person name="Pham P."/>
            <person name="Pu L.-L."/>
            <person name="Qin X."/>
            <person name="Qu J."/>
            <person name="Reid J."/>
            <person name="Ross M."/>
            <person name="Ruth R."/>
            <person name="Saada N."/>
            <person name="San Lucas F."/>
            <person name="Santibanez J."/>
            <person name="Shang Y."/>
            <person name="Simmons D."/>
            <person name="Song X.-Z."/>
            <person name="Tang L.-Y."/>
            <person name="Thornton R."/>
            <person name="Warren J."/>
            <person name="Weissenberger G."/>
            <person name="Wilczek-Boney K."/>
            <person name="Worley K."/>
            <person name="Youmans B."/>
            <person name="Zhang J."/>
            <person name="Zhang L."/>
            <person name="Zhao Z."/>
            <person name="Zhou C."/>
            <person name="Zhu D."/>
            <person name="Zhu Y."/>
        </authorList>
    </citation>
    <scope>NUCLEOTIDE SEQUENCE [LARGE SCALE GENOMIC DNA]</scope>
    <source>
        <strain evidence="2 3">F0333</strain>
    </source>
</reference>
<feature type="domain" description="Schlafen AlbA-2" evidence="1">
    <location>
        <begin position="24"/>
        <end position="141"/>
    </location>
</feature>
<comment type="caution">
    <text evidence="2">The sequence shown here is derived from an EMBL/GenBank/DDBJ whole genome shotgun (WGS) entry which is preliminary data.</text>
</comment>
<evidence type="ECO:0000313" key="2">
    <source>
        <dbReference type="EMBL" id="ENO18443.1"/>
    </source>
</evidence>
<dbReference type="Gene3D" id="1.10.10.10">
    <property type="entry name" value="Winged helix-like DNA-binding domain superfamily/Winged helix DNA-binding domain"/>
    <property type="match status" value="1"/>
</dbReference>
<dbReference type="InterPro" id="IPR036388">
    <property type="entry name" value="WH-like_DNA-bd_sf"/>
</dbReference>
<dbReference type="EMBL" id="AQHZ01000015">
    <property type="protein sequence ID" value="ENO18443.1"/>
    <property type="molecule type" value="Genomic_DNA"/>
</dbReference>
<dbReference type="PATRIC" id="fig|888050.3.peg.958"/>
<dbReference type="InterPro" id="IPR038475">
    <property type="entry name" value="RecG_C_sf"/>
</dbReference>
<keyword evidence="3" id="KW-1185">Reference proteome</keyword>
<protein>
    <submittedName>
        <fullName evidence="2">Transcriptional regulator</fullName>
    </submittedName>
</protein>
<accession>N6XB80</accession>
<dbReference type="InterPro" id="IPR007421">
    <property type="entry name" value="Schlafen_AlbA_2_dom"/>
</dbReference>
<dbReference type="eggNOG" id="COG2865">
    <property type="taxonomic scope" value="Bacteria"/>
</dbReference>
<evidence type="ECO:0000313" key="3">
    <source>
        <dbReference type="Proteomes" id="UP000013015"/>
    </source>
</evidence>
<dbReference type="PANTHER" id="PTHR30595">
    <property type="entry name" value="GLPR-RELATED TRANSCRIPTIONAL REPRESSOR"/>
    <property type="match status" value="1"/>
</dbReference>
<dbReference type="HOGENOM" id="CLU_024970_6_0_11"/>
<dbReference type="Gene3D" id="6.10.10.130">
    <property type="match status" value="1"/>
</dbReference>
<dbReference type="STRING" id="888050.HMPREF9004_1012"/>
<dbReference type="AlphaFoldDB" id="N6XB80"/>
<gene>
    <name evidence="2" type="ORF">HMPREF9004_1012</name>
</gene>
<dbReference type="InterPro" id="IPR036390">
    <property type="entry name" value="WH_DNA-bd_sf"/>
</dbReference>